<accession>A0A0R1NRF8</accession>
<keyword evidence="3" id="KW-0804">Transcription</keyword>
<dbReference type="Proteomes" id="UP000051439">
    <property type="component" value="Unassembled WGS sequence"/>
</dbReference>
<dbReference type="Gene3D" id="2.60.120.10">
    <property type="entry name" value="Jelly Rolls"/>
    <property type="match status" value="1"/>
</dbReference>
<dbReference type="InterPro" id="IPR009057">
    <property type="entry name" value="Homeodomain-like_sf"/>
</dbReference>
<dbReference type="PROSITE" id="PS01124">
    <property type="entry name" value="HTH_ARAC_FAMILY_2"/>
    <property type="match status" value="1"/>
</dbReference>
<comment type="caution">
    <text evidence="5">The sequence shown here is derived from an EMBL/GenBank/DDBJ whole genome shotgun (WGS) entry which is preliminary data.</text>
</comment>
<dbReference type="PANTHER" id="PTHR43280">
    <property type="entry name" value="ARAC-FAMILY TRANSCRIPTIONAL REGULATOR"/>
    <property type="match status" value="1"/>
</dbReference>
<keyword evidence="1" id="KW-0805">Transcription regulation</keyword>
<evidence type="ECO:0000256" key="3">
    <source>
        <dbReference type="ARBA" id="ARBA00023163"/>
    </source>
</evidence>
<name>A0A0R1NRF8_9LACO</name>
<dbReference type="RefSeq" id="WP_008856678.1">
    <property type="nucleotide sequence ID" value="NZ_AZEB01000003.1"/>
</dbReference>
<dbReference type="PANTHER" id="PTHR43280:SF2">
    <property type="entry name" value="HTH-TYPE TRANSCRIPTIONAL REGULATOR EXSA"/>
    <property type="match status" value="1"/>
</dbReference>
<evidence type="ECO:0000256" key="2">
    <source>
        <dbReference type="ARBA" id="ARBA00023125"/>
    </source>
</evidence>
<proteinExistence type="predicted"/>
<dbReference type="Pfam" id="PF02311">
    <property type="entry name" value="AraC_binding"/>
    <property type="match status" value="1"/>
</dbReference>
<dbReference type="PATRIC" id="fig|1423766.4.peg.1737"/>
<protein>
    <submittedName>
        <fullName evidence="5">Transcriptional regulator, AraC family</fullName>
    </submittedName>
</protein>
<keyword evidence="2" id="KW-0238">DNA-binding</keyword>
<reference evidence="5 6" key="1">
    <citation type="journal article" date="2015" name="Genome Announc.">
        <title>Expanding the biotechnology potential of lactobacilli through comparative genomics of 213 strains and associated genera.</title>
        <authorList>
            <person name="Sun Z."/>
            <person name="Harris H.M."/>
            <person name="McCann A."/>
            <person name="Guo C."/>
            <person name="Argimon S."/>
            <person name="Zhang W."/>
            <person name="Yang X."/>
            <person name="Jeffery I.B."/>
            <person name="Cooney J.C."/>
            <person name="Kagawa T.F."/>
            <person name="Liu W."/>
            <person name="Song Y."/>
            <person name="Salvetti E."/>
            <person name="Wrobel A."/>
            <person name="Rasinkangas P."/>
            <person name="Parkhill J."/>
            <person name="Rea M.C."/>
            <person name="O'Sullivan O."/>
            <person name="Ritari J."/>
            <person name="Douillard F.P."/>
            <person name="Paul Ross R."/>
            <person name="Yang R."/>
            <person name="Briner A.E."/>
            <person name="Felis G.E."/>
            <person name="de Vos W.M."/>
            <person name="Barrangou R."/>
            <person name="Klaenhammer T.R."/>
            <person name="Caufield P.W."/>
            <person name="Cui Y."/>
            <person name="Zhang H."/>
            <person name="O'Toole P.W."/>
        </authorList>
    </citation>
    <scope>NUCLEOTIDE SEQUENCE [LARGE SCALE GENOMIC DNA]</scope>
    <source>
        <strain evidence="5 6">DSM 19906</strain>
    </source>
</reference>
<dbReference type="Pfam" id="PF12833">
    <property type="entry name" value="HTH_18"/>
    <property type="match status" value="1"/>
</dbReference>
<evidence type="ECO:0000259" key="4">
    <source>
        <dbReference type="PROSITE" id="PS01124"/>
    </source>
</evidence>
<dbReference type="Gene3D" id="1.10.10.60">
    <property type="entry name" value="Homeodomain-like"/>
    <property type="match status" value="2"/>
</dbReference>
<dbReference type="InterPro" id="IPR037923">
    <property type="entry name" value="HTH-like"/>
</dbReference>
<keyword evidence="6" id="KW-1185">Reference proteome</keyword>
<dbReference type="InterPro" id="IPR020449">
    <property type="entry name" value="Tscrpt_reg_AraC-type_HTH"/>
</dbReference>
<dbReference type="EMBL" id="AZEB01000003">
    <property type="protein sequence ID" value="KRL22925.1"/>
    <property type="molecule type" value="Genomic_DNA"/>
</dbReference>
<organism evidence="5 6">
    <name type="scientific">Lentilactobacillus kisonensis DSM 19906 = JCM 15041</name>
    <dbReference type="NCBI Taxonomy" id="1423766"/>
    <lineage>
        <taxon>Bacteria</taxon>
        <taxon>Bacillati</taxon>
        <taxon>Bacillota</taxon>
        <taxon>Bacilli</taxon>
        <taxon>Lactobacillales</taxon>
        <taxon>Lactobacillaceae</taxon>
        <taxon>Lentilactobacillus</taxon>
    </lineage>
</organism>
<dbReference type="PRINTS" id="PR00032">
    <property type="entry name" value="HTHARAC"/>
</dbReference>
<evidence type="ECO:0000256" key="1">
    <source>
        <dbReference type="ARBA" id="ARBA00023015"/>
    </source>
</evidence>
<dbReference type="SUPFAM" id="SSF46689">
    <property type="entry name" value="Homeodomain-like"/>
    <property type="match status" value="1"/>
</dbReference>
<dbReference type="SUPFAM" id="SSF51215">
    <property type="entry name" value="Regulatory protein AraC"/>
    <property type="match status" value="1"/>
</dbReference>
<evidence type="ECO:0000313" key="6">
    <source>
        <dbReference type="Proteomes" id="UP000051439"/>
    </source>
</evidence>
<dbReference type="SMART" id="SM00342">
    <property type="entry name" value="HTH_ARAC"/>
    <property type="match status" value="1"/>
</dbReference>
<dbReference type="GO" id="GO:0003700">
    <property type="term" value="F:DNA-binding transcription factor activity"/>
    <property type="evidence" value="ECO:0007669"/>
    <property type="project" value="InterPro"/>
</dbReference>
<dbReference type="AlphaFoldDB" id="A0A0R1NRF8"/>
<evidence type="ECO:0000313" key="5">
    <source>
        <dbReference type="EMBL" id="KRL22925.1"/>
    </source>
</evidence>
<dbReference type="InterPro" id="IPR014710">
    <property type="entry name" value="RmlC-like_jellyroll"/>
</dbReference>
<feature type="domain" description="HTH araC/xylS-type" evidence="4">
    <location>
        <begin position="182"/>
        <end position="284"/>
    </location>
</feature>
<dbReference type="GO" id="GO:0043565">
    <property type="term" value="F:sequence-specific DNA binding"/>
    <property type="evidence" value="ECO:0007669"/>
    <property type="project" value="InterPro"/>
</dbReference>
<gene>
    <name evidence="5" type="ORF">FC98_GL001680</name>
</gene>
<dbReference type="InterPro" id="IPR018060">
    <property type="entry name" value="HTH_AraC"/>
</dbReference>
<dbReference type="InterPro" id="IPR003313">
    <property type="entry name" value="AraC-bd"/>
</dbReference>
<sequence>MKNFISIPVVESGLYIFGGHQHTVPGGWSFFEQKHQAFELMCVLKGSQTTTLKGLAPMTYGPGSALIIAPGTLHNNRNASKDKEMTYICFHFNFESLGLKSAIISNIANAVIPPDNPVAKASMAAALDIVKYSKGVKLTEEQVNLKIQIRLLSYLYELTEKLSAFSREDQLHFTEREAKVARKMATLITEGIDKSDHHQFSFGDICKQIDISSGYGHRTFRKVYGMTPLRFIDEKKYRKAKLLLGYMEYSIEDVAYMMGASSISNFSKQFKKWSGITPSEYRKQISPKRTVRSVAQSGHFE</sequence>